<proteinExistence type="predicted"/>
<dbReference type="Proteomes" id="UP000658225">
    <property type="component" value="Unassembled WGS sequence"/>
</dbReference>
<sequence length="81" mass="8794">MILVRCRVVGGCSIPPKDNKSAAPYSIFHAHKIYHIPYSVYNISPNGTDAVGGTHHILTPQFCCQLPQSDTPTLGLTPSFI</sequence>
<dbReference type="EMBL" id="JADBEL010000045">
    <property type="protein sequence ID" value="MBE1557025.1"/>
    <property type="molecule type" value="Genomic_DNA"/>
</dbReference>
<protein>
    <submittedName>
        <fullName evidence="1">Uncharacterized protein</fullName>
    </submittedName>
</protein>
<evidence type="ECO:0000313" key="2">
    <source>
        <dbReference type="Proteomes" id="UP000658225"/>
    </source>
</evidence>
<reference evidence="1" key="1">
    <citation type="submission" date="2020-10" db="EMBL/GenBank/DDBJ databases">
        <title>Genomic Encyclopedia of Type Strains, Phase IV (KMG-IV): sequencing the most valuable type-strain genomes for metagenomic binning, comparative biology and taxonomic classification.</title>
        <authorList>
            <person name="Goeker M."/>
        </authorList>
    </citation>
    <scope>NUCLEOTIDE SEQUENCE</scope>
    <source>
        <strain evidence="1">DSM 13886</strain>
    </source>
</reference>
<comment type="caution">
    <text evidence="1">The sequence shown here is derived from an EMBL/GenBank/DDBJ whole genome shotgun (WGS) entry which is preliminary data.</text>
</comment>
<name>A0A927RF83_9BACL</name>
<keyword evidence="2" id="KW-1185">Reference proteome</keyword>
<dbReference type="AlphaFoldDB" id="A0A927RF83"/>
<gene>
    <name evidence="1" type="ORF">H4683_004153</name>
</gene>
<accession>A0A927RF83</accession>
<organism evidence="1 2">
    <name type="scientific">Sporosarcina limicola</name>
    <dbReference type="NCBI Taxonomy" id="34101"/>
    <lineage>
        <taxon>Bacteria</taxon>
        <taxon>Bacillati</taxon>
        <taxon>Bacillota</taxon>
        <taxon>Bacilli</taxon>
        <taxon>Bacillales</taxon>
        <taxon>Caryophanaceae</taxon>
        <taxon>Sporosarcina</taxon>
    </lineage>
</organism>
<evidence type="ECO:0000313" key="1">
    <source>
        <dbReference type="EMBL" id="MBE1557025.1"/>
    </source>
</evidence>